<dbReference type="InterPro" id="IPR014017">
    <property type="entry name" value="DNA_helicase_UvrD-like_C"/>
</dbReference>
<dbReference type="PROSITE" id="PS51198">
    <property type="entry name" value="UVRD_HELICASE_ATP_BIND"/>
    <property type="match status" value="1"/>
</dbReference>
<dbReference type="Proteomes" id="UP001199710">
    <property type="component" value="Unassembled WGS sequence"/>
</dbReference>
<comment type="caution">
    <text evidence="11">The sequence shown here is derived from an EMBL/GenBank/DDBJ whole genome shotgun (WGS) entry which is preliminary data.</text>
</comment>
<evidence type="ECO:0000313" key="12">
    <source>
        <dbReference type="Proteomes" id="UP001199710"/>
    </source>
</evidence>
<dbReference type="Pfam" id="PF00580">
    <property type="entry name" value="UvrD-helicase"/>
    <property type="match status" value="1"/>
</dbReference>
<organism evidence="11 12">
    <name type="scientific">Limosilactobacillus agrestis</name>
    <dbReference type="NCBI Taxonomy" id="2759748"/>
    <lineage>
        <taxon>Bacteria</taxon>
        <taxon>Bacillati</taxon>
        <taxon>Bacillota</taxon>
        <taxon>Bacilli</taxon>
        <taxon>Lactobacillales</taxon>
        <taxon>Lactobacillaceae</taxon>
        <taxon>Limosilactobacillus</taxon>
    </lineage>
</organism>
<dbReference type="RefSeq" id="WP_231823047.1">
    <property type="nucleotide sequence ID" value="NZ_JAJPDE010000014.1"/>
</dbReference>
<protein>
    <recommendedName>
        <fullName evidence="7">DNA 3'-5' helicase</fullName>
        <ecNumber evidence="7">5.6.2.4</ecNumber>
    </recommendedName>
</protein>
<evidence type="ECO:0000256" key="7">
    <source>
        <dbReference type="ARBA" id="ARBA00034808"/>
    </source>
</evidence>
<dbReference type="Gene3D" id="3.40.50.300">
    <property type="entry name" value="P-loop containing nucleotide triphosphate hydrolases"/>
    <property type="match status" value="2"/>
</dbReference>
<proteinExistence type="predicted"/>
<dbReference type="InterPro" id="IPR000212">
    <property type="entry name" value="DNA_helicase_UvrD/REP"/>
</dbReference>
<keyword evidence="2 9" id="KW-0378">Hydrolase</keyword>
<comment type="catalytic activity">
    <reaction evidence="8">
        <text>ATP + H2O = ADP + phosphate + H(+)</text>
        <dbReference type="Rhea" id="RHEA:13065"/>
        <dbReference type="ChEBI" id="CHEBI:15377"/>
        <dbReference type="ChEBI" id="CHEBI:15378"/>
        <dbReference type="ChEBI" id="CHEBI:30616"/>
        <dbReference type="ChEBI" id="CHEBI:43474"/>
        <dbReference type="ChEBI" id="CHEBI:456216"/>
        <dbReference type="EC" id="5.6.2.4"/>
    </reaction>
</comment>
<evidence type="ECO:0000313" key="11">
    <source>
        <dbReference type="EMBL" id="MCD7129814.1"/>
    </source>
</evidence>
<dbReference type="PANTHER" id="PTHR11070">
    <property type="entry name" value="UVRD / RECB / PCRA DNA HELICASE FAMILY MEMBER"/>
    <property type="match status" value="1"/>
</dbReference>
<evidence type="ECO:0000256" key="8">
    <source>
        <dbReference type="ARBA" id="ARBA00048988"/>
    </source>
</evidence>
<keyword evidence="5" id="KW-0413">Isomerase</keyword>
<keyword evidence="12" id="KW-1185">Reference proteome</keyword>
<dbReference type="PANTHER" id="PTHR11070:SF2">
    <property type="entry name" value="ATP-DEPENDENT DNA HELICASE SRS2"/>
    <property type="match status" value="1"/>
</dbReference>
<evidence type="ECO:0000256" key="3">
    <source>
        <dbReference type="ARBA" id="ARBA00022806"/>
    </source>
</evidence>
<evidence type="ECO:0000256" key="5">
    <source>
        <dbReference type="ARBA" id="ARBA00023235"/>
    </source>
</evidence>
<dbReference type="GO" id="GO:0004386">
    <property type="term" value="F:helicase activity"/>
    <property type="evidence" value="ECO:0007669"/>
    <property type="project" value="UniProtKB-KW"/>
</dbReference>
<comment type="catalytic activity">
    <reaction evidence="6">
        <text>Couples ATP hydrolysis with the unwinding of duplex DNA by translocating in the 3'-5' direction.</text>
        <dbReference type="EC" id="5.6.2.4"/>
    </reaction>
</comment>
<dbReference type="InterPro" id="IPR027417">
    <property type="entry name" value="P-loop_NTPase"/>
</dbReference>
<reference evidence="11 12" key="1">
    <citation type="submission" date="2021-12" db="EMBL/GenBank/DDBJ databases">
        <title>A phylogenomic analysis of Limosilactobacillus reuteri reveals ancient and stable evolutionary relationships with rodents and birds and zoonotic transmission to humans.</title>
        <authorList>
            <person name="Li F."/>
            <person name="Li X."/>
            <person name="Cheng C."/>
            <person name="Tollenaar S."/>
            <person name="Zhang J.S."/>
            <person name="Simpson D."/>
            <person name="Tasseva G."/>
            <person name="Perez-Munoz M.E."/>
            <person name="Frese S."/>
            <person name="Gaenzle M.G."/>
            <person name="Walter J."/>
            <person name="Zheng J."/>
        </authorList>
    </citation>
    <scope>NUCLEOTIDE SEQUENCE [LARGE SCALE GENOMIC DNA]</scope>
    <source>
        <strain evidence="11 12">BG-MG3-B</strain>
    </source>
</reference>
<feature type="binding site" evidence="9">
    <location>
        <begin position="33"/>
        <end position="40"/>
    </location>
    <ligand>
        <name>ATP</name>
        <dbReference type="ChEBI" id="CHEBI:30616"/>
    </ligand>
</feature>
<dbReference type="EC" id="5.6.2.4" evidence="7"/>
<evidence type="ECO:0000256" key="6">
    <source>
        <dbReference type="ARBA" id="ARBA00034617"/>
    </source>
</evidence>
<dbReference type="Pfam" id="PF13361">
    <property type="entry name" value="UvrD_C"/>
    <property type="match status" value="1"/>
</dbReference>
<keyword evidence="1 9" id="KW-0547">Nucleotide-binding</keyword>
<feature type="domain" description="UvrD-like helicase ATP-binding" evidence="10">
    <location>
        <begin position="12"/>
        <end position="339"/>
    </location>
</feature>
<evidence type="ECO:0000256" key="2">
    <source>
        <dbReference type="ARBA" id="ARBA00022801"/>
    </source>
</evidence>
<gene>
    <name evidence="11" type="ORF">LTY36_01065</name>
</gene>
<dbReference type="InterPro" id="IPR014016">
    <property type="entry name" value="UvrD-like_ATP-bd"/>
</dbReference>
<keyword evidence="3 9" id="KW-0347">Helicase</keyword>
<sequence length="673" mass="79538">MKTITKENQNKEQEIQEKINMCIDNSESFCFDAGAGAGKTYALVKSIKHILQDQDKRRLLKDRSQKILCITYTNAAKDEILDRIGYNSEIKISTIHDFLWEFISIQQILLIHEHREKLRDEQIKAEEQEEQFIENYSLDKNIFEKKVSDKRFLDVFYKNCHERADPFWKAIRVHDDFWGNYKFSFGKFKDAVKAVNRVVKYSQALEDNPSKVEYRPTQNRDNLAKNIISHDTLLDYCKKIIEEYDILQQMLLDSYPYIFVDEYQDTDKKVIDIISCVKKYAEDKNKSFTVGYFGDALQSIYRDGIGTLPNIDEYELIQKKFNRRSTTQIISVIEKVRNDGFGQQSIYENNEGESCEFYLTNIDFDLSEFLKKNDLTENTVCLLLKNNDIATKRGFSELLDVISKFPRFSEQNYGNINNEFLQKNSLHIGWFLREILEFVKFIECIIDDRSTVNQVIHFMPELTASKITFDRFSKLIKNIRLKLANIETMTIQECIVQLCQIDEGDKAIRNIFSINDENDDVMTYIKNRALDYLFFSDEGNSESLDKFFGVKFKKFENWHNYIFDKSMDTGIKYYTLHGSKGLEFDNVIVVLQDNFAKRDDYCKQFFENYNNSILNEKGQKRFNEVRNLLYVACSRAKKKLYVIYETEQFKDDKLVEKIGKIFPNVERIETEQE</sequence>
<name>A0ABS8R6B7_9LACO</name>
<accession>A0ABS8R6B7</accession>
<dbReference type="SUPFAM" id="SSF52540">
    <property type="entry name" value="P-loop containing nucleoside triphosphate hydrolases"/>
    <property type="match status" value="1"/>
</dbReference>
<dbReference type="EMBL" id="JAJPDE010000014">
    <property type="protein sequence ID" value="MCD7129814.1"/>
    <property type="molecule type" value="Genomic_DNA"/>
</dbReference>
<evidence type="ECO:0000256" key="4">
    <source>
        <dbReference type="ARBA" id="ARBA00022840"/>
    </source>
</evidence>
<evidence type="ECO:0000256" key="9">
    <source>
        <dbReference type="PROSITE-ProRule" id="PRU00560"/>
    </source>
</evidence>
<keyword evidence="4 9" id="KW-0067">ATP-binding</keyword>
<evidence type="ECO:0000259" key="10">
    <source>
        <dbReference type="PROSITE" id="PS51198"/>
    </source>
</evidence>
<evidence type="ECO:0000256" key="1">
    <source>
        <dbReference type="ARBA" id="ARBA00022741"/>
    </source>
</evidence>